<evidence type="ECO:0000313" key="3">
    <source>
        <dbReference type="EMBL" id="KAG8234243.1"/>
    </source>
</evidence>
<feature type="region of interest" description="Disordered" evidence="1">
    <location>
        <begin position="118"/>
        <end position="153"/>
    </location>
</feature>
<dbReference type="AlphaFoldDB" id="A0A8K0P6S1"/>
<evidence type="ECO:0000259" key="2">
    <source>
        <dbReference type="PROSITE" id="PS50086"/>
    </source>
</evidence>
<proteinExistence type="predicted"/>
<feature type="region of interest" description="Disordered" evidence="1">
    <location>
        <begin position="75"/>
        <end position="99"/>
    </location>
</feature>
<protein>
    <recommendedName>
        <fullName evidence="2">Rab-GAP TBC domain-containing protein</fullName>
    </recommendedName>
</protein>
<dbReference type="Proteomes" id="UP000792457">
    <property type="component" value="Unassembled WGS sequence"/>
</dbReference>
<feature type="compositionally biased region" description="Polar residues" evidence="1">
    <location>
        <begin position="140"/>
        <end position="152"/>
    </location>
</feature>
<dbReference type="OrthoDB" id="295078at2759"/>
<sequence>MPVFSFELPLLKLVLVRPGCLISLVPPISGRHSLICHQIEKERNRLHLSLNLAGLINRPLSTYASLTASMTGHVPSLLSPKEEEPLSDGDEPLLSGTGEVSKDCSQVELQSWAEALHRWRPSPSPNPSAAATSPLGGPSAMSSTTDGPSSRPRQLAALVRQGVPEALRGEVWQRLANCENDTRTMDTYRILITK</sequence>
<name>A0A8K0P6S1_LADFU</name>
<gene>
    <name evidence="3" type="ORF">J437_LFUL007750</name>
</gene>
<evidence type="ECO:0000313" key="4">
    <source>
        <dbReference type="Proteomes" id="UP000792457"/>
    </source>
</evidence>
<feature type="domain" description="Rab-GAP TBC" evidence="2">
    <location>
        <begin position="162"/>
        <end position="194"/>
    </location>
</feature>
<evidence type="ECO:0000256" key="1">
    <source>
        <dbReference type="SAM" id="MobiDB-lite"/>
    </source>
</evidence>
<feature type="non-terminal residue" evidence="3">
    <location>
        <position position="1"/>
    </location>
</feature>
<dbReference type="InterPro" id="IPR000195">
    <property type="entry name" value="Rab-GAP-TBC_dom"/>
</dbReference>
<keyword evidence="4" id="KW-1185">Reference proteome</keyword>
<dbReference type="Gene3D" id="1.10.10.750">
    <property type="entry name" value="Ypt/Rab-GAP domain of gyp1p, domain 1"/>
    <property type="match status" value="1"/>
</dbReference>
<accession>A0A8K0P6S1</accession>
<comment type="caution">
    <text evidence="3">The sequence shown here is derived from an EMBL/GenBank/DDBJ whole genome shotgun (WGS) entry which is preliminary data.</text>
</comment>
<reference evidence="3" key="1">
    <citation type="submission" date="2013-04" db="EMBL/GenBank/DDBJ databases">
        <authorList>
            <person name="Qu J."/>
            <person name="Murali S.C."/>
            <person name="Bandaranaike D."/>
            <person name="Bellair M."/>
            <person name="Blankenburg K."/>
            <person name="Chao H."/>
            <person name="Dinh H."/>
            <person name="Doddapaneni H."/>
            <person name="Downs B."/>
            <person name="Dugan-Rocha S."/>
            <person name="Elkadiri S."/>
            <person name="Gnanaolivu R.D."/>
            <person name="Hernandez B."/>
            <person name="Javaid M."/>
            <person name="Jayaseelan J.C."/>
            <person name="Lee S."/>
            <person name="Li M."/>
            <person name="Ming W."/>
            <person name="Munidasa M."/>
            <person name="Muniz J."/>
            <person name="Nguyen L."/>
            <person name="Ongeri F."/>
            <person name="Osuji N."/>
            <person name="Pu L.-L."/>
            <person name="Puazo M."/>
            <person name="Qu C."/>
            <person name="Quiroz J."/>
            <person name="Raj R."/>
            <person name="Weissenberger G."/>
            <person name="Xin Y."/>
            <person name="Zou X."/>
            <person name="Han Y."/>
            <person name="Richards S."/>
            <person name="Worley K."/>
            <person name="Muzny D."/>
            <person name="Gibbs R."/>
        </authorList>
    </citation>
    <scope>NUCLEOTIDE SEQUENCE</scope>
    <source>
        <strain evidence="3">Sampled in the wild</strain>
    </source>
</reference>
<dbReference type="EMBL" id="KZ308791">
    <property type="protein sequence ID" value="KAG8234243.1"/>
    <property type="molecule type" value="Genomic_DNA"/>
</dbReference>
<organism evidence="3 4">
    <name type="scientific">Ladona fulva</name>
    <name type="common">Scarce chaser dragonfly</name>
    <name type="synonym">Libellula fulva</name>
    <dbReference type="NCBI Taxonomy" id="123851"/>
    <lineage>
        <taxon>Eukaryota</taxon>
        <taxon>Metazoa</taxon>
        <taxon>Ecdysozoa</taxon>
        <taxon>Arthropoda</taxon>
        <taxon>Hexapoda</taxon>
        <taxon>Insecta</taxon>
        <taxon>Pterygota</taxon>
        <taxon>Palaeoptera</taxon>
        <taxon>Odonata</taxon>
        <taxon>Epiprocta</taxon>
        <taxon>Anisoptera</taxon>
        <taxon>Libelluloidea</taxon>
        <taxon>Libellulidae</taxon>
        <taxon>Ladona</taxon>
    </lineage>
</organism>
<reference evidence="3" key="2">
    <citation type="submission" date="2017-10" db="EMBL/GenBank/DDBJ databases">
        <title>Ladona fulva Genome sequencing and assembly.</title>
        <authorList>
            <person name="Murali S."/>
            <person name="Richards S."/>
            <person name="Bandaranaike D."/>
            <person name="Bellair M."/>
            <person name="Blankenburg K."/>
            <person name="Chao H."/>
            <person name="Dinh H."/>
            <person name="Doddapaneni H."/>
            <person name="Dugan-Rocha S."/>
            <person name="Elkadiri S."/>
            <person name="Gnanaolivu R."/>
            <person name="Hernandez B."/>
            <person name="Skinner E."/>
            <person name="Javaid M."/>
            <person name="Lee S."/>
            <person name="Li M."/>
            <person name="Ming W."/>
            <person name="Munidasa M."/>
            <person name="Muniz J."/>
            <person name="Nguyen L."/>
            <person name="Hughes D."/>
            <person name="Osuji N."/>
            <person name="Pu L.-L."/>
            <person name="Puazo M."/>
            <person name="Qu C."/>
            <person name="Quiroz J."/>
            <person name="Raj R."/>
            <person name="Weissenberger G."/>
            <person name="Xin Y."/>
            <person name="Zou X."/>
            <person name="Han Y."/>
            <person name="Worley K."/>
            <person name="Muzny D."/>
            <person name="Gibbs R."/>
        </authorList>
    </citation>
    <scope>NUCLEOTIDE SEQUENCE</scope>
    <source>
        <strain evidence="3">Sampled in the wild</strain>
    </source>
</reference>
<dbReference type="PROSITE" id="PS50086">
    <property type="entry name" value="TBC_RABGAP"/>
    <property type="match status" value="1"/>
</dbReference>